<dbReference type="OrthoDB" id="8841220at2759"/>
<gene>
    <name evidence="7" type="ORF">NEOLEDRAFT_1075813</name>
</gene>
<protein>
    <submittedName>
        <fullName evidence="7">TspO/MBR-related protein</fullName>
    </submittedName>
</protein>
<dbReference type="FunCoup" id="A0A165P153">
    <property type="interactions" value="15"/>
</dbReference>
<dbReference type="Pfam" id="PF03073">
    <property type="entry name" value="TspO_MBR"/>
    <property type="match status" value="1"/>
</dbReference>
<evidence type="ECO:0000256" key="6">
    <source>
        <dbReference type="SAM" id="Phobius"/>
    </source>
</evidence>
<feature type="transmembrane region" description="Helical" evidence="6">
    <location>
        <begin position="62"/>
        <end position="82"/>
    </location>
</feature>
<feature type="transmembrane region" description="Helical" evidence="6">
    <location>
        <begin position="121"/>
        <end position="139"/>
    </location>
</feature>
<evidence type="ECO:0000256" key="4">
    <source>
        <dbReference type="ARBA" id="ARBA00022989"/>
    </source>
</evidence>
<dbReference type="PANTHER" id="PTHR10057">
    <property type="entry name" value="PERIPHERAL-TYPE BENZODIAZEPINE RECEPTOR"/>
    <property type="match status" value="1"/>
</dbReference>
<evidence type="ECO:0000313" key="7">
    <source>
        <dbReference type="EMBL" id="KZT20382.1"/>
    </source>
</evidence>
<evidence type="ECO:0000256" key="2">
    <source>
        <dbReference type="ARBA" id="ARBA00007524"/>
    </source>
</evidence>
<evidence type="ECO:0000256" key="1">
    <source>
        <dbReference type="ARBA" id="ARBA00004141"/>
    </source>
</evidence>
<dbReference type="InParanoid" id="A0A165P153"/>
<dbReference type="Gene3D" id="1.20.1260.100">
    <property type="entry name" value="TspO/MBR protein"/>
    <property type="match status" value="1"/>
</dbReference>
<organism evidence="7 8">
    <name type="scientific">Neolentinus lepideus HHB14362 ss-1</name>
    <dbReference type="NCBI Taxonomy" id="1314782"/>
    <lineage>
        <taxon>Eukaryota</taxon>
        <taxon>Fungi</taxon>
        <taxon>Dikarya</taxon>
        <taxon>Basidiomycota</taxon>
        <taxon>Agaricomycotina</taxon>
        <taxon>Agaricomycetes</taxon>
        <taxon>Gloeophyllales</taxon>
        <taxon>Gloeophyllaceae</taxon>
        <taxon>Neolentinus</taxon>
    </lineage>
</organism>
<evidence type="ECO:0000256" key="5">
    <source>
        <dbReference type="ARBA" id="ARBA00023136"/>
    </source>
</evidence>
<dbReference type="AlphaFoldDB" id="A0A165P153"/>
<dbReference type="PIRSF" id="PIRSF005859">
    <property type="entry name" value="PBR"/>
    <property type="match status" value="1"/>
</dbReference>
<evidence type="ECO:0000313" key="8">
    <source>
        <dbReference type="Proteomes" id="UP000076761"/>
    </source>
</evidence>
<keyword evidence="4 6" id="KW-1133">Transmembrane helix</keyword>
<feature type="transmembrane region" description="Helical" evidence="6">
    <location>
        <begin position="151"/>
        <end position="174"/>
    </location>
</feature>
<dbReference type="CDD" id="cd15904">
    <property type="entry name" value="TSPO_MBR"/>
    <property type="match status" value="1"/>
</dbReference>
<comment type="similarity">
    <text evidence="2">Belongs to the TspO/BZRP family.</text>
</comment>
<dbReference type="FunFam" id="1.20.1260.100:FF:000001">
    <property type="entry name" value="translocator protein 2"/>
    <property type="match status" value="1"/>
</dbReference>
<dbReference type="GO" id="GO:0033013">
    <property type="term" value="P:tetrapyrrole metabolic process"/>
    <property type="evidence" value="ECO:0007669"/>
    <property type="project" value="UniProtKB-ARBA"/>
</dbReference>
<dbReference type="EMBL" id="KV425621">
    <property type="protein sequence ID" value="KZT20382.1"/>
    <property type="molecule type" value="Genomic_DNA"/>
</dbReference>
<dbReference type="STRING" id="1314782.A0A165P153"/>
<proteinExistence type="inferred from homology"/>
<dbReference type="InterPro" id="IPR038330">
    <property type="entry name" value="TspO/MBR-related_sf"/>
</dbReference>
<sequence>MSLFANLSNILFTIPRNPVTAVGLPLTLGLLSGRSTKDVTQTQWYHCLYTSPGRPPARVFPVVWPLLYVAMGYASHLAVKAYDSSASDAVRNEISLGLGLYYTQLACNCLWTPLFFDYKQIGWALVDSILLVGTSFYMTKTLDAPTASKTTYLLLPYCAWLSFATYLNGGIWWLNRNRTLNKNM</sequence>
<keyword evidence="8" id="KW-1185">Reference proteome</keyword>
<accession>A0A165P153</accession>
<dbReference type="InterPro" id="IPR004307">
    <property type="entry name" value="TspO_MBR"/>
</dbReference>
<keyword evidence="3 6" id="KW-0812">Transmembrane</keyword>
<name>A0A165P153_9AGAM</name>
<reference evidence="7 8" key="1">
    <citation type="journal article" date="2016" name="Mol. Biol. Evol.">
        <title>Comparative Genomics of Early-Diverging Mushroom-Forming Fungi Provides Insights into the Origins of Lignocellulose Decay Capabilities.</title>
        <authorList>
            <person name="Nagy L.G."/>
            <person name="Riley R."/>
            <person name="Tritt A."/>
            <person name="Adam C."/>
            <person name="Daum C."/>
            <person name="Floudas D."/>
            <person name="Sun H."/>
            <person name="Yadav J.S."/>
            <person name="Pangilinan J."/>
            <person name="Larsson K.H."/>
            <person name="Matsuura K."/>
            <person name="Barry K."/>
            <person name="Labutti K."/>
            <person name="Kuo R."/>
            <person name="Ohm R.A."/>
            <person name="Bhattacharya S.S."/>
            <person name="Shirouzu T."/>
            <person name="Yoshinaga Y."/>
            <person name="Martin F.M."/>
            <person name="Grigoriev I.V."/>
            <person name="Hibbett D.S."/>
        </authorList>
    </citation>
    <scope>NUCLEOTIDE SEQUENCE [LARGE SCALE GENOMIC DNA]</scope>
    <source>
        <strain evidence="7 8">HHB14362 ss-1</strain>
    </source>
</reference>
<dbReference type="Proteomes" id="UP000076761">
    <property type="component" value="Unassembled WGS sequence"/>
</dbReference>
<evidence type="ECO:0000256" key="3">
    <source>
        <dbReference type="ARBA" id="ARBA00022692"/>
    </source>
</evidence>
<comment type="subcellular location">
    <subcellularLocation>
        <location evidence="1">Membrane</location>
        <topology evidence="1">Multi-pass membrane protein</topology>
    </subcellularLocation>
</comment>
<dbReference type="PANTHER" id="PTHR10057:SF0">
    <property type="entry name" value="TRANSLOCATOR PROTEIN"/>
    <property type="match status" value="1"/>
</dbReference>
<keyword evidence="5 6" id="KW-0472">Membrane</keyword>
<dbReference type="GO" id="GO:0005741">
    <property type="term" value="C:mitochondrial outer membrane"/>
    <property type="evidence" value="ECO:0007669"/>
    <property type="project" value="TreeGrafter"/>
</dbReference>
<feature type="transmembrane region" description="Helical" evidence="6">
    <location>
        <begin position="94"/>
        <end position="115"/>
    </location>
</feature>